<gene>
    <name evidence="6" type="ORF">CYMTET_37625</name>
</gene>
<evidence type="ECO:0000256" key="1">
    <source>
        <dbReference type="ARBA" id="ARBA00009528"/>
    </source>
</evidence>
<organism evidence="6 7">
    <name type="scientific">Cymbomonas tetramitiformis</name>
    <dbReference type="NCBI Taxonomy" id="36881"/>
    <lineage>
        <taxon>Eukaryota</taxon>
        <taxon>Viridiplantae</taxon>
        <taxon>Chlorophyta</taxon>
        <taxon>Pyramimonadophyceae</taxon>
        <taxon>Pyramimonadales</taxon>
        <taxon>Pyramimonadaceae</taxon>
        <taxon>Cymbomonas</taxon>
    </lineage>
</organism>
<comment type="similarity">
    <text evidence="1">Belongs to the peptidase M17 family.</text>
</comment>
<dbReference type="PANTHER" id="PTHR11963:SF4">
    <property type="entry name" value="AMINOPEPTIDASE NPEPL1-RELATED"/>
    <property type="match status" value="1"/>
</dbReference>
<dbReference type="GO" id="GO:0005737">
    <property type="term" value="C:cytoplasm"/>
    <property type="evidence" value="ECO:0007669"/>
    <property type="project" value="InterPro"/>
</dbReference>
<dbReference type="CDD" id="cd00433">
    <property type="entry name" value="Peptidase_M17"/>
    <property type="match status" value="1"/>
</dbReference>
<dbReference type="InterPro" id="IPR000819">
    <property type="entry name" value="Peptidase_M17_C"/>
</dbReference>
<dbReference type="PANTHER" id="PTHR11963">
    <property type="entry name" value="LEUCINE AMINOPEPTIDASE-RELATED"/>
    <property type="match status" value="1"/>
</dbReference>
<dbReference type="GO" id="GO:0006508">
    <property type="term" value="P:proteolysis"/>
    <property type="evidence" value="ECO:0007669"/>
    <property type="project" value="UniProtKB-KW"/>
</dbReference>
<name>A0AAE0CDJ8_9CHLO</name>
<dbReference type="Gene3D" id="3.40.630.10">
    <property type="entry name" value="Zn peptidases"/>
    <property type="match status" value="1"/>
</dbReference>
<evidence type="ECO:0000313" key="7">
    <source>
        <dbReference type="Proteomes" id="UP001190700"/>
    </source>
</evidence>
<dbReference type="GO" id="GO:0030145">
    <property type="term" value="F:manganese ion binding"/>
    <property type="evidence" value="ECO:0007669"/>
    <property type="project" value="InterPro"/>
</dbReference>
<protein>
    <recommendedName>
        <fullName evidence="5">Cytosol aminopeptidase domain-containing protein</fullName>
    </recommendedName>
</protein>
<dbReference type="Gene3D" id="3.40.50.10590">
    <property type="entry name" value="Zn-dependent exopeptidases"/>
    <property type="match status" value="1"/>
</dbReference>
<evidence type="ECO:0000256" key="3">
    <source>
        <dbReference type="ARBA" id="ARBA00022670"/>
    </source>
</evidence>
<keyword evidence="3" id="KW-0645">Protease</keyword>
<evidence type="ECO:0000313" key="6">
    <source>
        <dbReference type="EMBL" id="KAK3253108.1"/>
    </source>
</evidence>
<feature type="domain" description="Cytosol aminopeptidase" evidence="5">
    <location>
        <begin position="345"/>
        <end position="352"/>
    </location>
</feature>
<dbReference type="InterPro" id="IPR041417">
    <property type="entry name" value="NPEPL1_N"/>
</dbReference>
<evidence type="ECO:0000256" key="2">
    <source>
        <dbReference type="ARBA" id="ARBA00022438"/>
    </source>
</evidence>
<dbReference type="SUPFAM" id="SSF53187">
    <property type="entry name" value="Zn-dependent exopeptidases"/>
    <property type="match status" value="1"/>
</dbReference>
<proteinExistence type="inferred from homology"/>
<dbReference type="PRINTS" id="PR00481">
    <property type="entry name" value="LAMNOPPTDASE"/>
</dbReference>
<keyword evidence="7" id="KW-1185">Reference proteome</keyword>
<reference evidence="6 7" key="1">
    <citation type="journal article" date="2015" name="Genome Biol. Evol.">
        <title>Comparative Genomics of a Bacterivorous Green Alga Reveals Evolutionary Causalities and Consequences of Phago-Mixotrophic Mode of Nutrition.</title>
        <authorList>
            <person name="Burns J.A."/>
            <person name="Paasch A."/>
            <person name="Narechania A."/>
            <person name="Kim E."/>
        </authorList>
    </citation>
    <scope>NUCLEOTIDE SEQUENCE [LARGE SCALE GENOMIC DNA]</scope>
    <source>
        <strain evidence="6 7">PLY_AMNH</strain>
    </source>
</reference>
<comment type="caution">
    <text evidence="6">The sequence shown here is derived from an EMBL/GenBank/DDBJ whole genome shotgun (WGS) entry which is preliminary data.</text>
</comment>
<keyword evidence="4" id="KW-0378">Hydrolase</keyword>
<dbReference type="PROSITE" id="PS00631">
    <property type="entry name" value="CYTOSOL_AP"/>
    <property type="match status" value="1"/>
</dbReference>
<dbReference type="Pfam" id="PF00883">
    <property type="entry name" value="Peptidase_M17"/>
    <property type="match status" value="1"/>
</dbReference>
<dbReference type="AlphaFoldDB" id="A0AAE0CDJ8"/>
<evidence type="ECO:0000256" key="4">
    <source>
        <dbReference type="ARBA" id="ARBA00022801"/>
    </source>
</evidence>
<sequence>MKLNLEYMAGFPVSDETFLPKTLAFIGHKETLVSESFLSLVPPAALPLYSIMVEKTKGGEQGGHSTSWMMDEEGTQLFVGVLPASCSRHNSAAQPHAVTKLVKALEVKDDVALVLGLTEADHALACACACARAFPLFSRKTGDEDSKKAPTVRVGLTCTHSPVELHSLAQATYAAQGVRTAARIVDTPPMDMTTTQFVQEASVIADRLEGVNISIVKGEDLKTMGFGGIYGVGKAAEEPPAFVHLSYEQPEKSAGTKTVVLVGKGIVYDTGGLSIKTPTPNMCGMKSDCGGAAAVLAAFEAAVASGTPHNLHCCLCLAENAIGNAAFRNDDILTLFSGKTVEINNTDAEGRLVLGDGVAWASKKIKADVILDMATLTGAQLIATGKRHCAVVSNTDELESYAVSAGKASGDLAHPLPFCPEFYSQEFKSVVADMKNSVKDRMNAQSSCAGTFIYNHLDEDYKGGWLHCDIAGPSFIDERGTGYGVALILELLKRL</sequence>
<keyword evidence="2" id="KW-0031">Aminopeptidase</keyword>
<dbReference type="Proteomes" id="UP001190700">
    <property type="component" value="Unassembled WGS sequence"/>
</dbReference>
<evidence type="ECO:0000259" key="5">
    <source>
        <dbReference type="PROSITE" id="PS00631"/>
    </source>
</evidence>
<dbReference type="Pfam" id="PF18295">
    <property type="entry name" value="Pdase_M17_N2"/>
    <property type="match status" value="1"/>
</dbReference>
<accession>A0AAE0CDJ8</accession>
<dbReference type="EMBL" id="LGRX02024998">
    <property type="protein sequence ID" value="KAK3253108.1"/>
    <property type="molecule type" value="Genomic_DNA"/>
</dbReference>
<dbReference type="GO" id="GO:0070006">
    <property type="term" value="F:metalloaminopeptidase activity"/>
    <property type="evidence" value="ECO:0007669"/>
    <property type="project" value="InterPro"/>
</dbReference>
<dbReference type="InterPro" id="IPR011356">
    <property type="entry name" value="Leucine_aapep/pepB"/>
</dbReference>